<protein>
    <recommendedName>
        <fullName evidence="6">RING-type E3 ubiquitin transferase</fullName>
        <ecNumber evidence="6">2.3.2.27</ecNumber>
    </recommendedName>
</protein>
<organism evidence="21 22">
    <name type="scientific">Zasmidium cellare ATCC 36951</name>
    <dbReference type="NCBI Taxonomy" id="1080233"/>
    <lineage>
        <taxon>Eukaryota</taxon>
        <taxon>Fungi</taxon>
        <taxon>Dikarya</taxon>
        <taxon>Ascomycota</taxon>
        <taxon>Pezizomycotina</taxon>
        <taxon>Dothideomycetes</taxon>
        <taxon>Dothideomycetidae</taxon>
        <taxon>Mycosphaerellales</taxon>
        <taxon>Mycosphaerellaceae</taxon>
        <taxon>Zasmidium</taxon>
    </lineage>
</organism>
<dbReference type="CDD" id="cd16489">
    <property type="entry name" value="mRING-CH-C4HC2H_ZNRF"/>
    <property type="match status" value="1"/>
</dbReference>
<evidence type="ECO:0000256" key="12">
    <source>
        <dbReference type="ARBA" id="ARBA00022786"/>
    </source>
</evidence>
<feature type="compositionally biased region" description="Low complexity" evidence="18">
    <location>
        <begin position="321"/>
        <end position="336"/>
    </location>
</feature>
<dbReference type="GO" id="GO:0070936">
    <property type="term" value="P:protein K48-linked ubiquitination"/>
    <property type="evidence" value="ECO:0007669"/>
    <property type="project" value="TreeGrafter"/>
</dbReference>
<evidence type="ECO:0000256" key="13">
    <source>
        <dbReference type="ARBA" id="ARBA00022833"/>
    </source>
</evidence>
<keyword evidence="14" id="KW-0472">Membrane</keyword>
<dbReference type="Pfam" id="PF13639">
    <property type="entry name" value="zf-RING_2"/>
    <property type="match status" value="1"/>
</dbReference>
<feature type="compositionally biased region" description="Polar residues" evidence="18">
    <location>
        <begin position="354"/>
        <end position="368"/>
    </location>
</feature>
<proteinExistence type="predicted"/>
<dbReference type="InterPro" id="IPR011011">
    <property type="entry name" value="Znf_FYVE_PHD"/>
</dbReference>
<dbReference type="GO" id="GO:0043161">
    <property type="term" value="P:proteasome-mediated ubiquitin-dependent protein catabolic process"/>
    <property type="evidence" value="ECO:0007669"/>
    <property type="project" value="TreeGrafter"/>
</dbReference>
<evidence type="ECO:0000256" key="11">
    <source>
        <dbReference type="ARBA" id="ARBA00022771"/>
    </source>
</evidence>
<dbReference type="PANTHER" id="PTHR46661:SF4">
    <property type="entry name" value="RING-TYPE DOMAIN-CONTAINING PROTEIN"/>
    <property type="match status" value="1"/>
</dbReference>
<feature type="domain" description="FYVE-type" evidence="20">
    <location>
        <begin position="158"/>
        <end position="239"/>
    </location>
</feature>
<dbReference type="Gene3D" id="3.30.40.10">
    <property type="entry name" value="Zinc/RING finger domain, C3HC4 (zinc finger)"/>
    <property type="match status" value="2"/>
</dbReference>
<keyword evidence="11 17" id="KW-0863">Zinc-finger</keyword>
<dbReference type="Pfam" id="PF01363">
    <property type="entry name" value="FYVE"/>
    <property type="match status" value="1"/>
</dbReference>
<dbReference type="InterPro" id="IPR017455">
    <property type="entry name" value="Znf_FYVE-rel"/>
</dbReference>
<dbReference type="InterPro" id="IPR013083">
    <property type="entry name" value="Znf_RING/FYVE/PHD"/>
</dbReference>
<keyword evidence="13" id="KW-0862">Zinc</keyword>
<feature type="region of interest" description="Disordered" evidence="18">
    <location>
        <begin position="1"/>
        <end position="145"/>
    </location>
</feature>
<evidence type="ECO:0000313" key="21">
    <source>
        <dbReference type="EMBL" id="KAF2168363.1"/>
    </source>
</evidence>
<dbReference type="InterPro" id="IPR051878">
    <property type="entry name" value="ZNRF_ubiq-protein_ligase"/>
</dbReference>
<keyword evidence="10" id="KW-0967">Endosome</keyword>
<dbReference type="GO" id="GO:0061630">
    <property type="term" value="F:ubiquitin protein ligase activity"/>
    <property type="evidence" value="ECO:0007669"/>
    <property type="project" value="UniProtKB-EC"/>
</dbReference>
<evidence type="ECO:0000256" key="5">
    <source>
        <dbReference type="ARBA" id="ARBA00004906"/>
    </source>
</evidence>
<dbReference type="EMBL" id="ML993590">
    <property type="protein sequence ID" value="KAF2168363.1"/>
    <property type="molecule type" value="Genomic_DNA"/>
</dbReference>
<dbReference type="RefSeq" id="XP_033669252.1">
    <property type="nucleotide sequence ID" value="XM_033812252.1"/>
</dbReference>
<keyword evidence="12" id="KW-0833">Ubl conjugation pathway</keyword>
<evidence type="ECO:0000256" key="10">
    <source>
        <dbReference type="ARBA" id="ARBA00022753"/>
    </source>
</evidence>
<dbReference type="GO" id="GO:0008270">
    <property type="term" value="F:zinc ion binding"/>
    <property type="evidence" value="ECO:0007669"/>
    <property type="project" value="UniProtKB-KW"/>
</dbReference>
<evidence type="ECO:0000256" key="17">
    <source>
        <dbReference type="PROSITE-ProRule" id="PRU00175"/>
    </source>
</evidence>
<dbReference type="PROSITE" id="PS50089">
    <property type="entry name" value="ZF_RING_2"/>
    <property type="match status" value="1"/>
</dbReference>
<dbReference type="GO" id="GO:0016020">
    <property type="term" value="C:membrane"/>
    <property type="evidence" value="ECO:0007669"/>
    <property type="project" value="UniProtKB-SubCell"/>
</dbReference>
<evidence type="ECO:0000313" key="22">
    <source>
        <dbReference type="Proteomes" id="UP000799537"/>
    </source>
</evidence>
<evidence type="ECO:0000256" key="2">
    <source>
        <dbReference type="ARBA" id="ARBA00004170"/>
    </source>
</evidence>
<evidence type="ECO:0000256" key="6">
    <source>
        <dbReference type="ARBA" id="ARBA00012483"/>
    </source>
</evidence>
<name>A0A6A6CNY0_ZASCE</name>
<dbReference type="SMART" id="SM00184">
    <property type="entry name" value="RING"/>
    <property type="match status" value="1"/>
</dbReference>
<comment type="pathway">
    <text evidence="5">Protein modification; protein ubiquitination.</text>
</comment>
<feature type="compositionally biased region" description="Polar residues" evidence="18">
    <location>
        <begin position="131"/>
        <end position="140"/>
    </location>
</feature>
<keyword evidence="16" id="KW-0449">Lipoprotein</keyword>
<dbReference type="InterPro" id="IPR001841">
    <property type="entry name" value="Znf_RING"/>
</dbReference>
<evidence type="ECO:0000256" key="7">
    <source>
        <dbReference type="ARBA" id="ARBA00022679"/>
    </source>
</evidence>
<gene>
    <name evidence="21" type="ORF">M409DRAFT_53053</name>
</gene>
<evidence type="ECO:0000256" key="4">
    <source>
        <dbReference type="ARBA" id="ARBA00004371"/>
    </source>
</evidence>
<feature type="region of interest" description="Disordered" evidence="18">
    <location>
        <begin position="484"/>
        <end position="524"/>
    </location>
</feature>
<feature type="region of interest" description="Disordered" evidence="18">
    <location>
        <begin position="261"/>
        <end position="342"/>
    </location>
</feature>
<feature type="compositionally biased region" description="Basic and acidic residues" evidence="18">
    <location>
        <begin position="39"/>
        <end position="55"/>
    </location>
</feature>
<feature type="region of interest" description="Disordered" evidence="18">
    <location>
        <begin position="354"/>
        <end position="468"/>
    </location>
</feature>
<evidence type="ECO:0000256" key="14">
    <source>
        <dbReference type="ARBA" id="ARBA00023136"/>
    </source>
</evidence>
<dbReference type="GeneID" id="54565524"/>
<evidence type="ECO:0000256" key="16">
    <source>
        <dbReference type="ARBA" id="ARBA00023288"/>
    </source>
</evidence>
<keyword evidence="9" id="KW-0479">Metal-binding</keyword>
<feature type="compositionally biased region" description="Polar residues" evidence="18">
    <location>
        <begin position="304"/>
        <end position="319"/>
    </location>
</feature>
<evidence type="ECO:0000256" key="15">
    <source>
        <dbReference type="ARBA" id="ARBA00023228"/>
    </source>
</evidence>
<feature type="compositionally biased region" description="Basic and acidic residues" evidence="18">
    <location>
        <begin position="284"/>
        <end position="303"/>
    </location>
</feature>
<comment type="catalytic activity">
    <reaction evidence="1">
        <text>S-ubiquitinyl-[E2 ubiquitin-conjugating enzyme]-L-cysteine + [acceptor protein]-L-lysine = [E2 ubiquitin-conjugating enzyme]-L-cysteine + N(6)-ubiquitinyl-[acceptor protein]-L-lysine.</text>
        <dbReference type="EC" id="2.3.2.27"/>
    </reaction>
</comment>
<dbReference type="EC" id="2.3.2.27" evidence="6"/>
<evidence type="ECO:0000256" key="1">
    <source>
        <dbReference type="ARBA" id="ARBA00000900"/>
    </source>
</evidence>
<evidence type="ECO:0000259" key="19">
    <source>
        <dbReference type="PROSITE" id="PS50089"/>
    </source>
</evidence>
<keyword evidence="8" id="KW-0519">Myristate</keyword>
<comment type="subcellular location">
    <subcellularLocation>
        <location evidence="3">Endosome</location>
    </subcellularLocation>
    <subcellularLocation>
        <location evidence="4">Lysosome</location>
    </subcellularLocation>
    <subcellularLocation>
        <location evidence="2">Membrane</location>
        <topology evidence="2">Peripheral membrane protein</topology>
    </subcellularLocation>
</comment>
<dbReference type="PROSITE" id="PS50178">
    <property type="entry name" value="ZF_FYVE"/>
    <property type="match status" value="1"/>
</dbReference>
<feature type="compositionally biased region" description="Polar residues" evidence="18">
    <location>
        <begin position="63"/>
        <end position="93"/>
    </location>
</feature>
<keyword evidence="7" id="KW-0808">Transferase</keyword>
<feature type="domain" description="RING-type" evidence="19">
    <location>
        <begin position="550"/>
        <end position="593"/>
    </location>
</feature>
<dbReference type="Proteomes" id="UP000799537">
    <property type="component" value="Unassembled WGS sequence"/>
</dbReference>
<feature type="compositionally biased region" description="Low complexity" evidence="18">
    <location>
        <begin position="484"/>
        <end position="507"/>
    </location>
</feature>
<dbReference type="GO" id="GO:0005768">
    <property type="term" value="C:endosome"/>
    <property type="evidence" value="ECO:0007669"/>
    <property type="project" value="UniProtKB-SubCell"/>
</dbReference>
<evidence type="ECO:0000256" key="3">
    <source>
        <dbReference type="ARBA" id="ARBA00004177"/>
    </source>
</evidence>
<keyword evidence="22" id="KW-1185">Reference proteome</keyword>
<keyword evidence="15" id="KW-0458">Lysosome</keyword>
<dbReference type="SUPFAM" id="SSF57850">
    <property type="entry name" value="RING/U-box"/>
    <property type="match status" value="1"/>
</dbReference>
<dbReference type="SUPFAM" id="SSF57903">
    <property type="entry name" value="FYVE/PHD zinc finger"/>
    <property type="match status" value="1"/>
</dbReference>
<evidence type="ECO:0000256" key="18">
    <source>
        <dbReference type="SAM" id="MobiDB-lite"/>
    </source>
</evidence>
<sequence length="596" mass="65815">MSTDPSRNNNHASSAYAGRPTAQDDLTWLDFLRSAGGTIRDDPRPPQLDRTDSAERKRRHTGSEPQQRTHPYPYQTYNRPSANPSSQLGNSVETAIDLTSPQRPPPSRPTHSHPTHPHAARPARPAVRPSITSMQASTASGGAARRESDIVLPKWQPDHDATECPVCHTEFSIFYRRHHCRKCGRVVCATCSPHRITIPRQYIVQPPNPFYEDEGNPSSPGGLNPALGGGEVVRVCNPCVPDPWTPVVSAALSAPLPPAPTNAATGAANNDAFPGRWDGTIRGPEQHRPVRYLDGRMERRDRASSFQNAPWNRPNTTSELPGVSSSSGGPRFGPGFPDAPSNRRLLSEEQQRFTIAQHNRPDNWSTYQHAPWYRRDPDTGRSEMGDFHDQIDPRVRHRYSQSRVSGSSVPTPPNRPPPSLPNRPPPPPPGQAAPPTRAPPAVPQDRPRREVKEEDECPVCGTEMPPGEAVREAHIQDCIASRFSSTPSQQARSAPPAADAIASAPPARETASNTPEGSRPRATSYRPRGMALYRATEKDCTTEDGEPQECVICFEEFEEGDEMGRMECLCKFHRACIRQWWETKGQGSCPTHQLHD</sequence>
<reference evidence="21" key="1">
    <citation type="journal article" date="2020" name="Stud. Mycol.">
        <title>101 Dothideomycetes genomes: a test case for predicting lifestyles and emergence of pathogens.</title>
        <authorList>
            <person name="Haridas S."/>
            <person name="Albert R."/>
            <person name="Binder M."/>
            <person name="Bloem J."/>
            <person name="Labutti K."/>
            <person name="Salamov A."/>
            <person name="Andreopoulos B."/>
            <person name="Baker S."/>
            <person name="Barry K."/>
            <person name="Bills G."/>
            <person name="Bluhm B."/>
            <person name="Cannon C."/>
            <person name="Castanera R."/>
            <person name="Culley D."/>
            <person name="Daum C."/>
            <person name="Ezra D."/>
            <person name="Gonzalez J."/>
            <person name="Henrissat B."/>
            <person name="Kuo A."/>
            <person name="Liang C."/>
            <person name="Lipzen A."/>
            <person name="Lutzoni F."/>
            <person name="Magnuson J."/>
            <person name="Mondo S."/>
            <person name="Nolan M."/>
            <person name="Ohm R."/>
            <person name="Pangilinan J."/>
            <person name="Park H.-J."/>
            <person name="Ramirez L."/>
            <person name="Alfaro M."/>
            <person name="Sun H."/>
            <person name="Tritt A."/>
            <person name="Yoshinaga Y."/>
            <person name="Zwiers L.-H."/>
            <person name="Turgeon B."/>
            <person name="Goodwin S."/>
            <person name="Spatafora J."/>
            <person name="Crous P."/>
            <person name="Grigoriev I."/>
        </authorList>
    </citation>
    <scope>NUCLEOTIDE SEQUENCE</scope>
    <source>
        <strain evidence="21">ATCC 36951</strain>
    </source>
</reference>
<dbReference type="InterPro" id="IPR000306">
    <property type="entry name" value="Znf_FYVE"/>
</dbReference>
<feature type="compositionally biased region" description="Pro residues" evidence="18">
    <location>
        <begin position="410"/>
        <end position="442"/>
    </location>
</feature>
<evidence type="ECO:0000259" key="20">
    <source>
        <dbReference type="PROSITE" id="PS50178"/>
    </source>
</evidence>
<dbReference type="OrthoDB" id="660555at2759"/>
<accession>A0A6A6CNY0</accession>
<feature type="compositionally biased region" description="Basic and acidic residues" evidence="18">
    <location>
        <begin position="373"/>
        <end position="394"/>
    </location>
</feature>
<evidence type="ECO:0000256" key="8">
    <source>
        <dbReference type="ARBA" id="ARBA00022707"/>
    </source>
</evidence>
<dbReference type="SMART" id="SM00064">
    <property type="entry name" value="FYVE"/>
    <property type="match status" value="1"/>
</dbReference>
<evidence type="ECO:0000256" key="9">
    <source>
        <dbReference type="ARBA" id="ARBA00022723"/>
    </source>
</evidence>
<dbReference type="AlphaFoldDB" id="A0A6A6CNY0"/>
<feature type="compositionally biased region" description="Polar residues" evidence="18">
    <location>
        <begin position="1"/>
        <end position="13"/>
    </location>
</feature>
<feature type="compositionally biased region" description="Basic residues" evidence="18">
    <location>
        <begin position="110"/>
        <end position="121"/>
    </location>
</feature>
<dbReference type="PANTHER" id="PTHR46661">
    <property type="entry name" value="E3 UBIQUITIN-PROTEIN LIGASE ZNRF1-LIKE PROTEIN"/>
    <property type="match status" value="1"/>
</dbReference>